<evidence type="ECO:0000313" key="5">
    <source>
        <dbReference type="Proteomes" id="UP000042527"/>
    </source>
</evidence>
<dbReference type="RefSeq" id="WP_024753495.1">
    <property type="nucleotide sequence ID" value="NZ_CDNC01000021.1"/>
</dbReference>
<comment type="similarity">
    <text evidence="1">Belongs to the NifU family.</text>
</comment>
<dbReference type="GO" id="GO:0051536">
    <property type="term" value="F:iron-sulfur cluster binding"/>
    <property type="evidence" value="ECO:0007669"/>
    <property type="project" value="InterPro"/>
</dbReference>
<evidence type="ECO:0000259" key="2">
    <source>
        <dbReference type="Pfam" id="PF01106"/>
    </source>
</evidence>
<dbReference type="InterPro" id="IPR034904">
    <property type="entry name" value="FSCA_dom_sf"/>
</dbReference>
<reference evidence="5" key="1">
    <citation type="submission" date="2015-01" db="EMBL/GenBank/DDBJ databases">
        <authorList>
            <person name="Manzoor Shahid"/>
            <person name="Zubair Saima"/>
        </authorList>
    </citation>
    <scope>NUCLEOTIDE SEQUENCE [LARGE SCALE GENOMIC DNA]</scope>
    <source>
        <strain evidence="5">V1</strain>
    </source>
</reference>
<evidence type="ECO:0000256" key="1">
    <source>
        <dbReference type="ARBA" id="ARBA00006420"/>
    </source>
</evidence>
<evidence type="ECO:0000313" key="4">
    <source>
        <dbReference type="EMBL" id="QEJ98341.1"/>
    </source>
</evidence>
<keyword evidence="5" id="KW-1185">Reference proteome</keyword>
<dbReference type="EMBL" id="CP042817">
    <property type="protein sequence ID" value="QEJ98341.1"/>
    <property type="molecule type" value="Genomic_DNA"/>
</dbReference>
<dbReference type="PANTHER" id="PTHR11178">
    <property type="entry name" value="IRON-SULFUR CLUSTER SCAFFOLD PROTEIN NFU-RELATED"/>
    <property type="match status" value="1"/>
</dbReference>
<protein>
    <submittedName>
        <fullName evidence="4">NifU family protein</fullName>
    </submittedName>
    <submittedName>
        <fullName evidence="3">Putative nitrogen fixation protein YutI</fullName>
    </submittedName>
</protein>
<dbReference type="SUPFAM" id="SSF117916">
    <property type="entry name" value="Fe-S cluster assembly (FSCA) domain-like"/>
    <property type="match status" value="1"/>
</dbReference>
<evidence type="ECO:0000313" key="3">
    <source>
        <dbReference type="EMBL" id="CEM62071.1"/>
    </source>
</evidence>
<reference evidence="4 6" key="3">
    <citation type="submission" date="2019-08" db="EMBL/GenBank/DDBJ databases">
        <authorList>
            <person name="Kuhnert P."/>
        </authorList>
    </citation>
    <scope>NUCLEOTIDE SEQUENCE [LARGE SCALE GENOMIC DNA]</scope>
    <source>
        <strain evidence="4 6">B36.5</strain>
    </source>
</reference>
<dbReference type="GeneID" id="57752998"/>
<sequence>MIHMEDMEKALDMIRPKLRADGGDIELISIEDDGRVKVKLTGACGSCPMSIMTLKMGIEAYLKEIFPELTEVVPA</sequence>
<evidence type="ECO:0000313" key="6">
    <source>
        <dbReference type="Proteomes" id="UP000323594"/>
    </source>
</evidence>
<gene>
    <name evidence="4" type="ORF">FUT82_10255</name>
    <name evidence="3" type="ORF">TPHV1_280003</name>
</gene>
<feature type="domain" description="NIF system FeS cluster assembly NifU C-terminal" evidence="2">
    <location>
        <begin position="8"/>
        <end position="73"/>
    </location>
</feature>
<dbReference type="GO" id="GO:0016226">
    <property type="term" value="P:iron-sulfur cluster assembly"/>
    <property type="evidence" value="ECO:0007669"/>
    <property type="project" value="InterPro"/>
</dbReference>
<organism evidence="3 5">
    <name type="scientific">Treponema phagedenis</name>
    <dbReference type="NCBI Taxonomy" id="162"/>
    <lineage>
        <taxon>Bacteria</taxon>
        <taxon>Pseudomonadati</taxon>
        <taxon>Spirochaetota</taxon>
        <taxon>Spirochaetia</taxon>
        <taxon>Spirochaetales</taxon>
        <taxon>Treponemataceae</taxon>
        <taxon>Treponema</taxon>
    </lineage>
</organism>
<accession>A0A0B7GZH9</accession>
<dbReference type="PANTHER" id="PTHR11178:SF25">
    <property type="entry name" value="NIFU-LIKE PROTEIN 3, CHLOROPLASTIC"/>
    <property type="match status" value="1"/>
</dbReference>
<dbReference type="AlphaFoldDB" id="A0A0B7GZH9"/>
<dbReference type="GO" id="GO:0005506">
    <property type="term" value="F:iron ion binding"/>
    <property type="evidence" value="ECO:0007669"/>
    <property type="project" value="InterPro"/>
</dbReference>
<name>A0A0B7GZH9_TREPH</name>
<dbReference type="Gene3D" id="3.30.300.130">
    <property type="entry name" value="Fe-S cluster assembly (FSCA)"/>
    <property type="match status" value="1"/>
</dbReference>
<dbReference type="EMBL" id="CDNC01000021">
    <property type="protein sequence ID" value="CEM62071.1"/>
    <property type="molecule type" value="Genomic_DNA"/>
</dbReference>
<dbReference type="Pfam" id="PF01106">
    <property type="entry name" value="NifU"/>
    <property type="match status" value="1"/>
</dbReference>
<dbReference type="Proteomes" id="UP000323594">
    <property type="component" value="Chromosome"/>
</dbReference>
<reference evidence="3" key="2">
    <citation type="submission" date="2015-01" db="EMBL/GenBank/DDBJ databases">
        <authorList>
            <person name="Xiang T."/>
            <person name="Song Y."/>
            <person name="Huang L."/>
            <person name="Wang B."/>
            <person name="Wu P."/>
        </authorList>
    </citation>
    <scope>NUCLEOTIDE SEQUENCE [LARGE SCALE GENOMIC DNA]</scope>
    <source>
        <strain evidence="3">V1</strain>
    </source>
</reference>
<dbReference type="OrthoDB" id="9796965at2"/>
<dbReference type="InterPro" id="IPR001075">
    <property type="entry name" value="NIF_FeS_clus_asmbl_NifU_C"/>
</dbReference>
<proteinExistence type="inferred from homology"/>
<dbReference type="Proteomes" id="UP000042527">
    <property type="component" value="Unassembled WGS sequence"/>
</dbReference>